<evidence type="ECO:0000259" key="1">
    <source>
        <dbReference type="Pfam" id="PF24849"/>
    </source>
</evidence>
<evidence type="ECO:0000313" key="2">
    <source>
        <dbReference type="EMBL" id="SEA14931.1"/>
    </source>
</evidence>
<accession>A0A1H3YUQ6</accession>
<gene>
    <name evidence="2" type="ORF">SAMN05660648_02129</name>
</gene>
<dbReference type="AlphaFoldDB" id="A0A1H3YUQ6"/>
<dbReference type="RefSeq" id="WP_074672639.1">
    <property type="nucleotide sequence ID" value="NZ_FNQG01000009.1"/>
</dbReference>
<dbReference type="EMBL" id="FNQG01000009">
    <property type="protein sequence ID" value="SEA14931.1"/>
    <property type="molecule type" value="Genomic_DNA"/>
</dbReference>
<organism evidence="2 3">
    <name type="scientific">Selenomonas ruminantium</name>
    <dbReference type="NCBI Taxonomy" id="971"/>
    <lineage>
        <taxon>Bacteria</taxon>
        <taxon>Bacillati</taxon>
        <taxon>Bacillota</taxon>
        <taxon>Negativicutes</taxon>
        <taxon>Selenomonadales</taxon>
        <taxon>Selenomonadaceae</taxon>
        <taxon>Selenomonas</taxon>
    </lineage>
</organism>
<dbReference type="OrthoDB" id="3192251at2"/>
<sequence length="97" mass="11409">MEDRVAVLGNKLDMTSFSYAGKVIRFRTSRHLQRYTKIVEWDNGYLVVMARYDNSPVEEEEYIDLIPILQNLYMEPEEFLCDIEGVRIAQSSELLNE</sequence>
<feature type="domain" description="DUF7724" evidence="1">
    <location>
        <begin position="5"/>
        <end position="90"/>
    </location>
</feature>
<dbReference type="Pfam" id="PF24849">
    <property type="entry name" value="DUF7724"/>
    <property type="match status" value="1"/>
</dbReference>
<dbReference type="InterPro" id="IPR056141">
    <property type="entry name" value="DUF7724"/>
</dbReference>
<protein>
    <recommendedName>
        <fullName evidence="1">DUF7724 domain-containing protein</fullName>
    </recommendedName>
</protein>
<evidence type="ECO:0000313" key="3">
    <source>
        <dbReference type="Proteomes" id="UP000183469"/>
    </source>
</evidence>
<proteinExistence type="predicted"/>
<dbReference type="Proteomes" id="UP000183469">
    <property type="component" value="Unassembled WGS sequence"/>
</dbReference>
<reference evidence="2 3" key="1">
    <citation type="submission" date="2016-10" db="EMBL/GenBank/DDBJ databases">
        <authorList>
            <person name="de Groot N.N."/>
        </authorList>
    </citation>
    <scope>NUCLEOTIDE SEQUENCE [LARGE SCALE GENOMIC DNA]</scope>
    <source>
        <strain evidence="2 3">DSM 2872</strain>
    </source>
</reference>
<name>A0A1H3YUQ6_SELRU</name>